<feature type="transmembrane region" description="Helical" evidence="8">
    <location>
        <begin position="42"/>
        <end position="61"/>
    </location>
</feature>
<evidence type="ECO:0000256" key="2">
    <source>
        <dbReference type="ARBA" id="ARBA00008335"/>
    </source>
</evidence>
<feature type="transmembrane region" description="Helical" evidence="8">
    <location>
        <begin position="335"/>
        <end position="357"/>
    </location>
</feature>
<protein>
    <submittedName>
        <fullName evidence="10">MFS transporter protein</fullName>
    </submittedName>
</protein>
<dbReference type="PROSITE" id="PS00216">
    <property type="entry name" value="SUGAR_TRANSPORT_1"/>
    <property type="match status" value="1"/>
</dbReference>
<keyword evidence="7 8" id="KW-0472">Membrane</keyword>
<name>B6JIE2_AFIC5</name>
<feature type="transmembrane region" description="Helical" evidence="8">
    <location>
        <begin position="369"/>
        <end position="390"/>
    </location>
</feature>
<feature type="transmembrane region" description="Helical" evidence="8">
    <location>
        <begin position="132"/>
        <end position="155"/>
    </location>
</feature>
<keyword evidence="4" id="KW-1003">Cell membrane</keyword>
<feature type="transmembrane region" description="Helical" evidence="8">
    <location>
        <begin position="73"/>
        <end position="96"/>
    </location>
</feature>
<dbReference type="CDD" id="cd17324">
    <property type="entry name" value="MFS_NepI_like"/>
    <property type="match status" value="1"/>
</dbReference>
<dbReference type="Pfam" id="PF07690">
    <property type="entry name" value="MFS_1"/>
    <property type="match status" value="2"/>
</dbReference>
<gene>
    <name evidence="10" type="ordered locus">OCA5_c10190</name>
</gene>
<dbReference type="GO" id="GO:0005886">
    <property type="term" value="C:plasma membrane"/>
    <property type="evidence" value="ECO:0007669"/>
    <property type="project" value="UniProtKB-SubCell"/>
</dbReference>
<feature type="transmembrane region" description="Helical" evidence="8">
    <location>
        <begin position="396"/>
        <end position="418"/>
    </location>
</feature>
<feature type="domain" description="Major facilitator superfamily (MFS) profile" evidence="9">
    <location>
        <begin position="38"/>
        <end position="421"/>
    </location>
</feature>
<dbReference type="PROSITE" id="PS50850">
    <property type="entry name" value="MFS"/>
    <property type="match status" value="1"/>
</dbReference>
<dbReference type="InterPro" id="IPR020846">
    <property type="entry name" value="MFS_dom"/>
</dbReference>
<dbReference type="PANTHER" id="PTHR43271:SF1">
    <property type="entry name" value="INNER MEMBRANE TRANSPORT PROTEIN YNFM"/>
    <property type="match status" value="1"/>
</dbReference>
<dbReference type="EMBL" id="CP002826">
    <property type="protein sequence ID" value="AEI05738.1"/>
    <property type="molecule type" value="Genomic_DNA"/>
</dbReference>
<dbReference type="Gene3D" id="1.20.1250.20">
    <property type="entry name" value="MFS general substrate transporter like domains"/>
    <property type="match status" value="1"/>
</dbReference>
<evidence type="ECO:0000313" key="10">
    <source>
        <dbReference type="EMBL" id="AEI05738.1"/>
    </source>
</evidence>
<comment type="subcellular location">
    <subcellularLocation>
        <location evidence="1">Cell membrane</location>
        <topology evidence="1">Multi-pass membrane protein</topology>
    </subcellularLocation>
</comment>
<dbReference type="GO" id="GO:0022857">
    <property type="term" value="F:transmembrane transporter activity"/>
    <property type="evidence" value="ECO:0007669"/>
    <property type="project" value="InterPro"/>
</dbReference>
<feature type="transmembrane region" description="Helical" evidence="8">
    <location>
        <begin position="167"/>
        <end position="188"/>
    </location>
</feature>
<keyword evidence="6 8" id="KW-1133">Transmembrane helix</keyword>
<dbReference type="InterPro" id="IPR036259">
    <property type="entry name" value="MFS_trans_sf"/>
</dbReference>
<evidence type="ECO:0000256" key="1">
    <source>
        <dbReference type="ARBA" id="ARBA00004651"/>
    </source>
</evidence>
<dbReference type="eggNOG" id="COG2814">
    <property type="taxonomic scope" value="Bacteria"/>
</dbReference>
<dbReference type="KEGG" id="ocg:OCA5_c10190"/>
<evidence type="ECO:0000256" key="6">
    <source>
        <dbReference type="ARBA" id="ARBA00022989"/>
    </source>
</evidence>
<feature type="transmembrane region" description="Helical" evidence="8">
    <location>
        <begin position="281"/>
        <end position="304"/>
    </location>
</feature>
<dbReference type="PATRIC" id="fig|504832.7.peg.1082"/>
<feature type="transmembrane region" description="Helical" evidence="8">
    <location>
        <begin position="108"/>
        <end position="126"/>
    </location>
</feature>
<proteinExistence type="inferred from homology"/>
<dbReference type="KEGG" id="oca:OCAR_7079"/>
<evidence type="ECO:0000256" key="7">
    <source>
        <dbReference type="ARBA" id="ARBA00023136"/>
    </source>
</evidence>
<evidence type="ECO:0000256" key="3">
    <source>
        <dbReference type="ARBA" id="ARBA00022448"/>
    </source>
</evidence>
<feature type="transmembrane region" description="Helical" evidence="8">
    <location>
        <begin position="194"/>
        <end position="216"/>
    </location>
</feature>
<evidence type="ECO:0000256" key="5">
    <source>
        <dbReference type="ARBA" id="ARBA00022692"/>
    </source>
</evidence>
<dbReference type="Proteomes" id="UP000007730">
    <property type="component" value="Chromosome"/>
</dbReference>
<dbReference type="SUPFAM" id="SSF103473">
    <property type="entry name" value="MFS general substrate transporter"/>
    <property type="match status" value="1"/>
</dbReference>
<dbReference type="STRING" id="504832.OCA5_c10190"/>
<keyword evidence="11" id="KW-1185">Reference proteome</keyword>
<dbReference type="InterPro" id="IPR005829">
    <property type="entry name" value="Sugar_transporter_CS"/>
</dbReference>
<dbReference type="HOGENOM" id="CLU_001265_19_3_5"/>
<feature type="transmembrane region" description="Helical" evidence="8">
    <location>
        <begin position="248"/>
        <end position="269"/>
    </location>
</feature>
<organism evidence="10 11">
    <name type="scientific">Afipia carboxidovorans (strain ATCC 49405 / DSM 1227 / KCTC 32145 / OM5)</name>
    <name type="common">Oligotropha carboxidovorans</name>
    <dbReference type="NCBI Taxonomy" id="504832"/>
    <lineage>
        <taxon>Bacteria</taxon>
        <taxon>Pseudomonadati</taxon>
        <taxon>Pseudomonadota</taxon>
        <taxon>Alphaproteobacteria</taxon>
        <taxon>Hyphomicrobiales</taxon>
        <taxon>Nitrobacteraceae</taxon>
        <taxon>Afipia</taxon>
    </lineage>
</organism>
<evidence type="ECO:0000256" key="4">
    <source>
        <dbReference type="ARBA" id="ARBA00022475"/>
    </source>
</evidence>
<feature type="transmembrane region" description="Helical" evidence="8">
    <location>
        <begin position="311"/>
        <end position="329"/>
    </location>
</feature>
<sequence>MLYCVRYASASHPMKTRQPKPAAPAPAAPIWVERGTGTYRRISIALFLAGFVTFTLVYDVQPLLPEFATDFQVSAATSSLALSVTTACLAIAILCAGAGSEMFGRRKLMFVSMGLASFLNIAQAVVPDWHALLIIRALEGIVLGGVPAVAMAYLAEEIHPKGLGMTMGLYISGTAFGGMAGRVLSGVIAEHTSWRWALGTIGVIDLLMTFAFIMLLPPSRNFQRQLGFDARFHLQAWGRHLRDSGLPFLFLIGCLSMGAFITIYNYAAFRLVGAPYELNQTQLGLIFTVYLFGIVASSTAGAMVDRIGRAPVLLTGLTVMLAGIGVTLLQPLLLVIAGISLVTIGFFISHSVASGWVGRMAKTTKGHAASLYLLAYYTGSSVAGWVGGWFWAAEGWLAVAAFTAVMVACGLAAALHLARTHPG</sequence>
<reference evidence="10 11" key="1">
    <citation type="journal article" date="2011" name="J. Bacteriol.">
        <title>Complete genome sequences of the chemolithoautotrophic Oligotropha carboxidovorans strains OM4 and OM5.</title>
        <authorList>
            <person name="Volland S."/>
            <person name="Rachinger M."/>
            <person name="Strittmatter A."/>
            <person name="Daniel R."/>
            <person name="Gottschalk G."/>
            <person name="Meyer O."/>
        </authorList>
    </citation>
    <scope>NUCLEOTIDE SEQUENCE [LARGE SCALE GENOMIC DNA]</scope>
    <source>
        <strain evidence="11">ATCC 49405 / DSM 1227 / KCTC 32145 / OM5</strain>
    </source>
</reference>
<dbReference type="OrthoDB" id="7930524at2"/>
<evidence type="ECO:0000259" key="9">
    <source>
        <dbReference type="PROSITE" id="PS50850"/>
    </source>
</evidence>
<accession>B6JIE2</accession>
<dbReference type="InterPro" id="IPR011701">
    <property type="entry name" value="MFS"/>
</dbReference>
<dbReference type="AlphaFoldDB" id="B6JIE2"/>
<evidence type="ECO:0000313" key="11">
    <source>
        <dbReference type="Proteomes" id="UP000007730"/>
    </source>
</evidence>
<keyword evidence="5 8" id="KW-0812">Transmembrane</keyword>
<keyword evidence="3" id="KW-0813">Transport</keyword>
<dbReference type="PANTHER" id="PTHR43271">
    <property type="entry name" value="BLL2771 PROTEIN"/>
    <property type="match status" value="1"/>
</dbReference>
<comment type="similarity">
    <text evidence="2">Belongs to the major facilitator superfamily.</text>
</comment>
<evidence type="ECO:0000256" key="8">
    <source>
        <dbReference type="SAM" id="Phobius"/>
    </source>
</evidence>